<evidence type="ECO:0000259" key="1">
    <source>
        <dbReference type="Pfam" id="PF04195"/>
    </source>
</evidence>
<name>A0A803QD00_CANSA</name>
<dbReference type="AlphaFoldDB" id="A0A803QD00"/>
<accession>A0A803QD00</accession>
<keyword evidence="3" id="KW-1185">Reference proteome</keyword>
<dbReference type="EMBL" id="UZAU01000694">
    <property type="status" value="NOT_ANNOTATED_CDS"/>
    <property type="molecule type" value="Genomic_DNA"/>
</dbReference>
<dbReference type="Proteomes" id="UP000596661">
    <property type="component" value="Chromosome 8"/>
</dbReference>
<sequence>MLMFPVLSPYELHDIGAAYCIPPNAHFCLLVASDGERATHHAACRVSFNDQLLTCGATLPLHPFLIAVSTYFGIAPLQLAPICYIILSSFAIAFKWANGHFPLVEEFHSVYNNPHSSTMTDTYFFRIAYALLLCCSDQEYSQA</sequence>
<protein>
    <recommendedName>
        <fullName evidence="1">Transposase (putative) gypsy type domain-containing protein</fullName>
    </recommendedName>
</protein>
<evidence type="ECO:0000313" key="3">
    <source>
        <dbReference type="Proteomes" id="UP000596661"/>
    </source>
</evidence>
<dbReference type="Gramene" id="evm.model.08.982">
    <property type="protein sequence ID" value="cds.evm.model.08.982"/>
    <property type="gene ID" value="evm.TU.08.982"/>
</dbReference>
<proteinExistence type="predicted"/>
<dbReference type="InterPro" id="IPR007321">
    <property type="entry name" value="Transposase_28"/>
</dbReference>
<evidence type="ECO:0000313" key="2">
    <source>
        <dbReference type="EnsemblPlants" id="cds.evm.model.08.982"/>
    </source>
</evidence>
<dbReference type="Pfam" id="PF04195">
    <property type="entry name" value="Transposase_28"/>
    <property type="match status" value="1"/>
</dbReference>
<dbReference type="EnsemblPlants" id="evm.model.08.982">
    <property type="protein sequence ID" value="cds.evm.model.08.982"/>
    <property type="gene ID" value="evm.TU.08.982"/>
</dbReference>
<reference evidence="2" key="1">
    <citation type="submission" date="2018-11" db="EMBL/GenBank/DDBJ databases">
        <authorList>
            <person name="Grassa J C."/>
        </authorList>
    </citation>
    <scope>NUCLEOTIDE SEQUENCE [LARGE SCALE GENOMIC DNA]</scope>
</reference>
<feature type="domain" description="Transposase (putative) gypsy type" evidence="1">
    <location>
        <begin position="50"/>
        <end position="111"/>
    </location>
</feature>
<reference evidence="2" key="2">
    <citation type="submission" date="2021-03" db="UniProtKB">
        <authorList>
            <consortium name="EnsemblPlants"/>
        </authorList>
    </citation>
    <scope>IDENTIFICATION</scope>
</reference>
<organism evidence="2 3">
    <name type="scientific">Cannabis sativa</name>
    <name type="common">Hemp</name>
    <name type="synonym">Marijuana</name>
    <dbReference type="NCBI Taxonomy" id="3483"/>
    <lineage>
        <taxon>Eukaryota</taxon>
        <taxon>Viridiplantae</taxon>
        <taxon>Streptophyta</taxon>
        <taxon>Embryophyta</taxon>
        <taxon>Tracheophyta</taxon>
        <taxon>Spermatophyta</taxon>
        <taxon>Magnoliopsida</taxon>
        <taxon>eudicotyledons</taxon>
        <taxon>Gunneridae</taxon>
        <taxon>Pentapetalae</taxon>
        <taxon>rosids</taxon>
        <taxon>fabids</taxon>
        <taxon>Rosales</taxon>
        <taxon>Cannabaceae</taxon>
        <taxon>Cannabis</taxon>
    </lineage>
</organism>